<dbReference type="Gene3D" id="2.40.100.10">
    <property type="entry name" value="Cyclophilin-like"/>
    <property type="match status" value="1"/>
</dbReference>
<dbReference type="PROSITE" id="PS50072">
    <property type="entry name" value="CSA_PPIASE_2"/>
    <property type="match status" value="1"/>
</dbReference>
<evidence type="ECO:0000259" key="5">
    <source>
        <dbReference type="PROSITE" id="PS50072"/>
    </source>
</evidence>
<dbReference type="GO" id="GO:0003755">
    <property type="term" value="F:peptidyl-prolyl cis-trans isomerase activity"/>
    <property type="evidence" value="ECO:0007669"/>
    <property type="project" value="UniProtKB-EC"/>
</dbReference>
<comment type="catalytic activity">
    <reaction evidence="4">
        <text>[protein]-peptidylproline (omega=180) = [protein]-peptidylproline (omega=0)</text>
        <dbReference type="Rhea" id="RHEA:16237"/>
        <dbReference type="Rhea" id="RHEA-COMP:10747"/>
        <dbReference type="Rhea" id="RHEA-COMP:10748"/>
        <dbReference type="ChEBI" id="CHEBI:83833"/>
        <dbReference type="ChEBI" id="CHEBI:83834"/>
        <dbReference type="EC" id="5.2.1.8"/>
    </reaction>
</comment>
<dbReference type="SUPFAM" id="SSF50891">
    <property type="entry name" value="Cyclophilin-like"/>
    <property type="match status" value="1"/>
</dbReference>
<protein>
    <recommendedName>
        <fullName evidence="4">Peptidyl-prolyl cis-trans isomerase</fullName>
        <shortName evidence="4">PPIase</shortName>
        <ecNumber evidence="4">5.2.1.8</ecNumber>
    </recommendedName>
</protein>
<dbReference type="PROSITE" id="PS00170">
    <property type="entry name" value="CSA_PPIASE_1"/>
    <property type="match status" value="1"/>
</dbReference>
<reference evidence="6 7" key="1">
    <citation type="submission" date="2024-09" db="EMBL/GenBank/DDBJ databases">
        <authorList>
            <person name="Sun Q."/>
            <person name="Mori K."/>
        </authorList>
    </citation>
    <scope>NUCLEOTIDE SEQUENCE [LARGE SCALE GENOMIC DNA]</scope>
    <source>
        <strain evidence="6 7">CECT 8726</strain>
    </source>
</reference>
<gene>
    <name evidence="6" type="ORF">ACFFUT_16230</name>
</gene>
<evidence type="ECO:0000256" key="2">
    <source>
        <dbReference type="ARBA" id="ARBA00023110"/>
    </source>
</evidence>
<keyword evidence="7" id="KW-1185">Reference proteome</keyword>
<keyword evidence="2 4" id="KW-0697">Rotamase</keyword>
<dbReference type="PANTHER" id="PTHR45625">
    <property type="entry name" value="PEPTIDYL-PROLYL CIS-TRANS ISOMERASE-RELATED"/>
    <property type="match status" value="1"/>
</dbReference>
<name>A0ABV5JIP4_9RHOB</name>
<comment type="function">
    <text evidence="4">PPIases accelerate the folding of proteins. It catalyzes the cis-trans isomerization of proline imidic peptide bonds in oligopeptides.</text>
</comment>
<dbReference type="CDD" id="cd00317">
    <property type="entry name" value="cyclophilin"/>
    <property type="match status" value="1"/>
</dbReference>
<keyword evidence="3 4" id="KW-0413">Isomerase</keyword>
<comment type="caution">
    <text evidence="6">The sequence shown here is derived from an EMBL/GenBank/DDBJ whole genome shotgun (WGS) entry which is preliminary data.</text>
</comment>
<evidence type="ECO:0000313" key="6">
    <source>
        <dbReference type="EMBL" id="MFB9233340.1"/>
    </source>
</evidence>
<dbReference type="PRINTS" id="PR00153">
    <property type="entry name" value="CSAPPISMRASE"/>
</dbReference>
<evidence type="ECO:0000313" key="7">
    <source>
        <dbReference type="Proteomes" id="UP001589683"/>
    </source>
</evidence>
<dbReference type="PANTHER" id="PTHR45625:SF4">
    <property type="entry name" value="PEPTIDYLPROLYL ISOMERASE DOMAIN AND WD REPEAT-CONTAINING PROTEIN 1"/>
    <property type="match status" value="1"/>
</dbReference>
<comment type="similarity">
    <text evidence="1 4">Belongs to the cyclophilin-type PPIase family.</text>
</comment>
<sequence length="206" mass="21498">MRDSSLITGALAIMGAAGLAAYLFLGQSNAQSASVSFEDTEGPNLVIEVSGTTNGSITIDLLPNVAPLHVEQITALAEEGAYDGVIFHRVIEGFMAQTGDVEFGKIGGDTVRAGMGGSSRPNIPAEFSDVPFQRGVVGMARSASPDSANSQFFIMFEPATHLNGQYTVVGRVIEGMDVVDAIKKGSSQHNGAVLDPDQMAHVTVVK</sequence>
<evidence type="ECO:0000256" key="3">
    <source>
        <dbReference type="ARBA" id="ARBA00023235"/>
    </source>
</evidence>
<dbReference type="Pfam" id="PF00160">
    <property type="entry name" value="Pro_isomerase"/>
    <property type="match status" value="1"/>
</dbReference>
<dbReference type="EC" id="5.2.1.8" evidence="4"/>
<dbReference type="EMBL" id="JBHMEA010000049">
    <property type="protein sequence ID" value="MFB9233340.1"/>
    <property type="molecule type" value="Genomic_DNA"/>
</dbReference>
<dbReference type="Proteomes" id="UP001589683">
    <property type="component" value="Unassembled WGS sequence"/>
</dbReference>
<dbReference type="InterPro" id="IPR020892">
    <property type="entry name" value="Cyclophilin-type_PPIase_CS"/>
</dbReference>
<dbReference type="RefSeq" id="WP_377609734.1">
    <property type="nucleotide sequence ID" value="NZ_JAGFNU010000003.1"/>
</dbReference>
<organism evidence="6 7">
    <name type="scientific">Pseudohalocynthiibacter aestuariivivens</name>
    <dbReference type="NCBI Taxonomy" id="1591409"/>
    <lineage>
        <taxon>Bacteria</taxon>
        <taxon>Pseudomonadati</taxon>
        <taxon>Pseudomonadota</taxon>
        <taxon>Alphaproteobacteria</taxon>
        <taxon>Rhodobacterales</taxon>
        <taxon>Paracoccaceae</taxon>
        <taxon>Pseudohalocynthiibacter</taxon>
    </lineage>
</organism>
<accession>A0ABV5JIP4</accession>
<dbReference type="InterPro" id="IPR029000">
    <property type="entry name" value="Cyclophilin-like_dom_sf"/>
</dbReference>
<feature type="domain" description="PPIase cyclophilin-type" evidence="5">
    <location>
        <begin position="44"/>
        <end position="206"/>
    </location>
</feature>
<dbReference type="InterPro" id="IPR044666">
    <property type="entry name" value="Cyclophilin_A-like"/>
</dbReference>
<proteinExistence type="inferred from homology"/>
<evidence type="ECO:0000256" key="4">
    <source>
        <dbReference type="RuleBase" id="RU363019"/>
    </source>
</evidence>
<evidence type="ECO:0000256" key="1">
    <source>
        <dbReference type="ARBA" id="ARBA00007365"/>
    </source>
</evidence>
<dbReference type="InterPro" id="IPR002130">
    <property type="entry name" value="Cyclophilin-type_PPIase_dom"/>
</dbReference>